<dbReference type="GO" id="GO:0001080">
    <property type="term" value="P:nitrogen catabolite activation of transcription from RNA polymerase II promoter"/>
    <property type="evidence" value="ECO:0007669"/>
    <property type="project" value="TreeGrafter"/>
</dbReference>
<dbReference type="EMBL" id="KQ964470">
    <property type="protein sequence ID" value="KXN71675.1"/>
    <property type="molecule type" value="Genomic_DNA"/>
</dbReference>
<protein>
    <recommendedName>
        <fullName evidence="2">Xylanolytic transcriptional activator regulatory domain-containing protein</fullName>
    </recommendedName>
</protein>
<sequence>LTFCLKFNNFSDLSSFILKTGKVNFSYLLLVGAAKLQTSVKIQKLIENQESELLSCKVADLRSSPPPYTSPLQLLTKSSFWDSLLTVYFQKLHETFPIVSITHFNFETAPYSLLSAMYYYGYRFQSNQPEELTLYMENFAKMNLKSLIRECSLSTIQALLIYYSVYYFEGNVPMHIACRAHATRIAYALGLHLDNRMFNDFEKYTRRLVLCRVRFMNVSVASYQNLYPSFLTEFGIFDTNPFEPKWQTLNNSTYINYEDKNENYLYSTCTAHFINYLDEFQYNIYKHSMDNVKDSRFKSEWNRSRKAMVNLCDKYVKLFQSLYLDYPLYIQRIAKFEVQIKIRHHNFMMGLYNILKTRLGELSSSDIADALFHCNSVLKPVLLGKQFNFISQYLIFNVGYQYLNLYKLCSASDKQTIKAQLHNIIQIISTNYLPSTSLSFLILKNGYKSIINDNINNI</sequence>
<dbReference type="GO" id="GO:0005634">
    <property type="term" value="C:nucleus"/>
    <property type="evidence" value="ECO:0007669"/>
    <property type="project" value="TreeGrafter"/>
</dbReference>
<feature type="non-terminal residue" evidence="3">
    <location>
        <position position="1"/>
    </location>
</feature>
<dbReference type="GO" id="GO:0008270">
    <property type="term" value="F:zinc ion binding"/>
    <property type="evidence" value="ECO:0007669"/>
    <property type="project" value="InterPro"/>
</dbReference>
<gene>
    <name evidence="3" type="ORF">CONCODRAFT_5660</name>
</gene>
<evidence type="ECO:0000256" key="1">
    <source>
        <dbReference type="ARBA" id="ARBA00023242"/>
    </source>
</evidence>
<accession>A0A137P9J1</accession>
<dbReference type="GO" id="GO:0006351">
    <property type="term" value="P:DNA-templated transcription"/>
    <property type="evidence" value="ECO:0007669"/>
    <property type="project" value="InterPro"/>
</dbReference>
<organism evidence="3 4">
    <name type="scientific">Conidiobolus coronatus (strain ATCC 28846 / CBS 209.66 / NRRL 28638)</name>
    <name type="common">Delacroixia coronata</name>
    <dbReference type="NCBI Taxonomy" id="796925"/>
    <lineage>
        <taxon>Eukaryota</taxon>
        <taxon>Fungi</taxon>
        <taxon>Fungi incertae sedis</taxon>
        <taxon>Zoopagomycota</taxon>
        <taxon>Entomophthoromycotina</taxon>
        <taxon>Entomophthoromycetes</taxon>
        <taxon>Entomophthorales</taxon>
        <taxon>Ancylistaceae</taxon>
        <taxon>Conidiobolus</taxon>
    </lineage>
</organism>
<evidence type="ECO:0000313" key="3">
    <source>
        <dbReference type="EMBL" id="KXN71675.1"/>
    </source>
</evidence>
<evidence type="ECO:0000259" key="2">
    <source>
        <dbReference type="Pfam" id="PF04082"/>
    </source>
</evidence>
<dbReference type="AlphaFoldDB" id="A0A137P9J1"/>
<dbReference type="PANTHER" id="PTHR31668">
    <property type="entry name" value="GLUCOSE TRANSPORT TRANSCRIPTION REGULATOR RGT1-RELATED-RELATED"/>
    <property type="match status" value="1"/>
</dbReference>
<keyword evidence="1" id="KW-0539">Nucleus</keyword>
<reference evidence="3 4" key="1">
    <citation type="journal article" date="2015" name="Genome Biol. Evol.">
        <title>Phylogenomic analyses indicate that early fungi evolved digesting cell walls of algal ancestors of land plants.</title>
        <authorList>
            <person name="Chang Y."/>
            <person name="Wang S."/>
            <person name="Sekimoto S."/>
            <person name="Aerts A.L."/>
            <person name="Choi C."/>
            <person name="Clum A."/>
            <person name="LaButti K.M."/>
            <person name="Lindquist E.A."/>
            <person name="Yee Ngan C."/>
            <person name="Ohm R.A."/>
            <person name="Salamov A.A."/>
            <person name="Grigoriev I.V."/>
            <person name="Spatafora J.W."/>
            <person name="Berbee M.L."/>
        </authorList>
    </citation>
    <scope>NUCLEOTIDE SEQUENCE [LARGE SCALE GENOMIC DNA]</scope>
    <source>
        <strain evidence="3 4">NRRL 28638</strain>
    </source>
</reference>
<dbReference type="Pfam" id="PF04082">
    <property type="entry name" value="Fungal_trans"/>
    <property type="match status" value="1"/>
</dbReference>
<feature type="domain" description="Xylanolytic transcriptional activator regulatory" evidence="2">
    <location>
        <begin position="85"/>
        <end position="208"/>
    </location>
</feature>
<dbReference type="InterPro" id="IPR007219">
    <property type="entry name" value="XnlR_reg_dom"/>
</dbReference>
<dbReference type="Proteomes" id="UP000070444">
    <property type="component" value="Unassembled WGS sequence"/>
</dbReference>
<dbReference type="CDD" id="cd12148">
    <property type="entry name" value="fungal_TF_MHR"/>
    <property type="match status" value="1"/>
</dbReference>
<evidence type="ECO:0000313" key="4">
    <source>
        <dbReference type="Proteomes" id="UP000070444"/>
    </source>
</evidence>
<proteinExistence type="predicted"/>
<dbReference type="InterPro" id="IPR050797">
    <property type="entry name" value="Carb_Metab_Trans_Reg"/>
</dbReference>
<dbReference type="PANTHER" id="PTHR31668:SF4">
    <property type="entry name" value="TRANSCRIPTIONAL ACTIVATOR PROTEIN DAL81"/>
    <property type="match status" value="1"/>
</dbReference>
<dbReference type="GO" id="GO:0003677">
    <property type="term" value="F:DNA binding"/>
    <property type="evidence" value="ECO:0007669"/>
    <property type="project" value="InterPro"/>
</dbReference>
<keyword evidence="4" id="KW-1185">Reference proteome</keyword>
<name>A0A137P9J1_CONC2</name>